<accession>A0A1N7ISW0</accession>
<protein>
    <submittedName>
        <fullName evidence="2">Uncharacterized protein</fullName>
    </submittedName>
</protein>
<dbReference type="AlphaFoldDB" id="A0A1N7ISW0"/>
<sequence>MSDSLSMALAGLRNAEQQAATAAIHLAHSNSSVQAEAENEALRSNAAASTGRTQMVDQAAVWSARAPEQQAVPAAEAATDPVSDVVQLQQASNAYAASATMVSAEEKMTQQALSVLG</sequence>
<dbReference type="EMBL" id="FTOA01000001">
    <property type="protein sequence ID" value="SIS40185.1"/>
    <property type="molecule type" value="Genomic_DNA"/>
</dbReference>
<name>A0A1N7ISW0_9PROT</name>
<evidence type="ECO:0000313" key="3">
    <source>
        <dbReference type="Proteomes" id="UP000185678"/>
    </source>
</evidence>
<gene>
    <name evidence="2" type="ORF">SAMN05421779_101578</name>
</gene>
<dbReference type="Proteomes" id="UP000185678">
    <property type="component" value="Unassembled WGS sequence"/>
</dbReference>
<keyword evidence="3" id="KW-1185">Reference proteome</keyword>
<organism evidence="2 3">
    <name type="scientific">Insolitispirillum peregrinum</name>
    <dbReference type="NCBI Taxonomy" id="80876"/>
    <lineage>
        <taxon>Bacteria</taxon>
        <taxon>Pseudomonadati</taxon>
        <taxon>Pseudomonadota</taxon>
        <taxon>Alphaproteobacteria</taxon>
        <taxon>Rhodospirillales</taxon>
        <taxon>Novispirillaceae</taxon>
        <taxon>Insolitispirillum</taxon>
    </lineage>
</organism>
<reference evidence="2 3" key="1">
    <citation type="submission" date="2017-01" db="EMBL/GenBank/DDBJ databases">
        <authorList>
            <person name="Mah S.A."/>
            <person name="Swanson W.J."/>
            <person name="Moy G.W."/>
            <person name="Vacquier V.D."/>
        </authorList>
    </citation>
    <scope>NUCLEOTIDE SEQUENCE [LARGE SCALE GENOMIC DNA]</scope>
    <source>
        <strain evidence="2 3">DSM 11589</strain>
    </source>
</reference>
<evidence type="ECO:0000313" key="2">
    <source>
        <dbReference type="EMBL" id="SIS40185.1"/>
    </source>
</evidence>
<proteinExistence type="predicted"/>
<dbReference type="RefSeq" id="WP_076398656.1">
    <property type="nucleotide sequence ID" value="NZ_FTOA01000001.1"/>
</dbReference>
<feature type="region of interest" description="Disordered" evidence="1">
    <location>
        <begin position="30"/>
        <end position="54"/>
    </location>
</feature>
<dbReference type="STRING" id="80876.SAMN05421779_101578"/>
<evidence type="ECO:0000256" key="1">
    <source>
        <dbReference type="SAM" id="MobiDB-lite"/>
    </source>
</evidence>